<dbReference type="PANTHER" id="PTHR46461:SF1">
    <property type="entry name" value="KELCH DOMAIN-CONTAINING PROTEIN 3"/>
    <property type="match status" value="1"/>
</dbReference>
<evidence type="ECO:0000256" key="2">
    <source>
        <dbReference type="ARBA" id="ARBA00022737"/>
    </source>
</evidence>
<evidence type="ECO:0000313" key="5">
    <source>
        <dbReference type="Proteomes" id="UP001149090"/>
    </source>
</evidence>
<sequence>MQWIKINPKSITQPQGRSYFASGVDKENIWIQGGWNQINCLSDLYFFNILEEKWIKIDTIGTAPEREGNTGILANNSIYVFGGHSGYGRTQTLFQLNLETKKWQELKPKGKIPLNREYHSCSYWDGKIWIFGGWGQGATRYNDLYSYDIEENQFEKIKTSGKKPRELWSLSSVVIDNKLIIFGGEDAQRIRFRDIYSFDFQSKVWTQIKPEGSDLPSPRSSYGITFLCDSLFAIFGGTDQSDSWMNDLWIFNLKTCIWTNVIPNNPKEEWPKQRQGCSLHFFNNSNDLYLFGGYDGNSRLNDLYKIRIDELIPDSDIIQDFDQLFQNQENCDITFNTSNNKQIQAHSQILQIRLGKIAFANLELVLKIHTYEESYDFLRFLYSSLLPPNKSKVEQILNELNCSELLESPRNQLLKALDSMYHENSTKDFKIIAKNGTVSAHQCVLMARSDLFRGMLISVNDDSKQVKDYSGRSCESIKILINFFYTNKIQSNITKEIISDLGDAKDFYGLNTLSKFDVLLKKKV</sequence>
<keyword evidence="5" id="KW-1185">Reference proteome</keyword>
<dbReference type="InterPro" id="IPR015915">
    <property type="entry name" value="Kelch-typ_b-propeller"/>
</dbReference>
<dbReference type="OMA" id="RSGHRCF"/>
<dbReference type="Gene3D" id="3.30.710.10">
    <property type="entry name" value="Potassium Channel Kv1.1, Chain A"/>
    <property type="match status" value="2"/>
</dbReference>
<gene>
    <name evidence="4" type="ORF">M0811_09959</name>
</gene>
<evidence type="ECO:0000313" key="4">
    <source>
        <dbReference type="EMBL" id="KAJ5071799.1"/>
    </source>
</evidence>
<dbReference type="AlphaFoldDB" id="A0A9Q0R979"/>
<dbReference type="OrthoDB" id="10251809at2759"/>
<dbReference type="InterPro" id="IPR052637">
    <property type="entry name" value="KLHDC3-like"/>
</dbReference>
<dbReference type="GO" id="GO:0005737">
    <property type="term" value="C:cytoplasm"/>
    <property type="evidence" value="ECO:0007669"/>
    <property type="project" value="TreeGrafter"/>
</dbReference>
<protein>
    <recommendedName>
        <fullName evidence="3">BTB domain-containing protein</fullName>
    </recommendedName>
</protein>
<organism evidence="4 5">
    <name type="scientific">Anaeramoeba ignava</name>
    <name type="common">Anaerobic marine amoeba</name>
    <dbReference type="NCBI Taxonomy" id="1746090"/>
    <lineage>
        <taxon>Eukaryota</taxon>
        <taxon>Metamonada</taxon>
        <taxon>Anaeramoebidae</taxon>
        <taxon>Anaeramoeba</taxon>
    </lineage>
</organism>
<keyword evidence="1" id="KW-0880">Kelch repeat</keyword>
<feature type="domain" description="BTB" evidence="3">
    <location>
        <begin position="427"/>
        <end position="493"/>
    </location>
</feature>
<evidence type="ECO:0000259" key="3">
    <source>
        <dbReference type="PROSITE" id="PS50097"/>
    </source>
</evidence>
<dbReference type="EMBL" id="JAPDFW010000085">
    <property type="protein sequence ID" value="KAJ5071799.1"/>
    <property type="molecule type" value="Genomic_DNA"/>
</dbReference>
<dbReference type="InterPro" id="IPR011043">
    <property type="entry name" value="Gal_Oxase/kelch_b-propeller"/>
</dbReference>
<reference evidence="4" key="1">
    <citation type="submission" date="2022-10" db="EMBL/GenBank/DDBJ databases">
        <title>Novel sulphate-reducing endosymbionts in the free-living metamonad Anaeramoeba.</title>
        <authorList>
            <person name="Jerlstrom-Hultqvist J."/>
            <person name="Cepicka I."/>
            <person name="Gallot-Lavallee L."/>
            <person name="Salas-Leiva D."/>
            <person name="Curtis B.A."/>
            <person name="Zahonova K."/>
            <person name="Pipaliya S."/>
            <person name="Dacks J."/>
            <person name="Roger A.J."/>
        </authorList>
    </citation>
    <scope>NUCLEOTIDE SEQUENCE</scope>
    <source>
        <strain evidence="4">BMAN</strain>
    </source>
</reference>
<dbReference type="SUPFAM" id="SSF117281">
    <property type="entry name" value="Kelch motif"/>
    <property type="match status" value="1"/>
</dbReference>
<dbReference type="SUPFAM" id="SSF54695">
    <property type="entry name" value="POZ domain"/>
    <property type="match status" value="2"/>
</dbReference>
<dbReference type="GO" id="GO:0003682">
    <property type="term" value="F:chromatin binding"/>
    <property type="evidence" value="ECO:0007669"/>
    <property type="project" value="InterPro"/>
</dbReference>
<dbReference type="SUPFAM" id="SSF50965">
    <property type="entry name" value="Galactose oxidase, central domain"/>
    <property type="match status" value="1"/>
</dbReference>
<dbReference type="PROSITE" id="PS50097">
    <property type="entry name" value="BTB"/>
    <property type="match status" value="1"/>
</dbReference>
<dbReference type="Pfam" id="PF24681">
    <property type="entry name" value="Kelch_KLHDC2_KLHL20_DRC7"/>
    <property type="match status" value="1"/>
</dbReference>
<accession>A0A9Q0R979</accession>
<dbReference type="CDD" id="cd18186">
    <property type="entry name" value="BTB_POZ_ZBTB_KLHL-like"/>
    <property type="match status" value="1"/>
</dbReference>
<keyword evidence="2" id="KW-0677">Repeat</keyword>
<comment type="caution">
    <text evidence="4">The sequence shown here is derived from an EMBL/GenBank/DDBJ whole genome shotgun (WGS) entry which is preliminary data.</text>
</comment>
<dbReference type="InterPro" id="IPR011333">
    <property type="entry name" value="SKP1/BTB/POZ_sf"/>
</dbReference>
<dbReference type="InterPro" id="IPR000210">
    <property type="entry name" value="BTB/POZ_dom"/>
</dbReference>
<name>A0A9Q0R979_ANAIG</name>
<dbReference type="Pfam" id="PF00651">
    <property type="entry name" value="BTB"/>
    <property type="match status" value="1"/>
</dbReference>
<proteinExistence type="predicted"/>
<dbReference type="SMART" id="SM00225">
    <property type="entry name" value="BTB"/>
    <property type="match status" value="2"/>
</dbReference>
<dbReference type="Gene3D" id="2.120.10.80">
    <property type="entry name" value="Kelch-type beta propeller"/>
    <property type="match status" value="2"/>
</dbReference>
<dbReference type="Proteomes" id="UP001149090">
    <property type="component" value="Unassembled WGS sequence"/>
</dbReference>
<evidence type="ECO:0000256" key="1">
    <source>
        <dbReference type="ARBA" id="ARBA00022441"/>
    </source>
</evidence>
<dbReference type="PANTHER" id="PTHR46461">
    <property type="entry name" value="KELCH DOMAIN-CONTAINING PROTEIN 3"/>
    <property type="match status" value="1"/>
</dbReference>